<feature type="region of interest" description="Disordered" evidence="1">
    <location>
        <begin position="618"/>
        <end position="653"/>
    </location>
</feature>
<gene>
    <name evidence="2" type="ORF">GTHE00462_LOCUS17776</name>
</gene>
<dbReference type="EMBL" id="HBKN01022628">
    <property type="protein sequence ID" value="CAE2304420.1"/>
    <property type="molecule type" value="Transcribed_RNA"/>
</dbReference>
<evidence type="ECO:0000256" key="1">
    <source>
        <dbReference type="SAM" id="MobiDB-lite"/>
    </source>
</evidence>
<proteinExistence type="predicted"/>
<protein>
    <submittedName>
        <fullName evidence="2">Uncharacterized protein</fullName>
    </submittedName>
</protein>
<dbReference type="AlphaFoldDB" id="A0A7S4NQZ5"/>
<name>A0A7S4NQZ5_GUITH</name>
<accession>A0A7S4NQZ5</accession>
<feature type="region of interest" description="Disordered" evidence="1">
    <location>
        <begin position="406"/>
        <end position="446"/>
    </location>
</feature>
<evidence type="ECO:0000313" key="2">
    <source>
        <dbReference type="EMBL" id="CAE2304420.1"/>
    </source>
</evidence>
<sequence>MKVVLLRTKTDQAGIGTDLKSTRVKHVFAAPHSPEICPILILGLYTFACRGICLSEQGSKLFIGRDQRHRFQQLLQRVLREEQPDNFGIPGTHSLRKGGISHLLGMLDGPGAPTVYIRANWKIGDTQDRYILGGTGGDQFAGRILAGNDSTTANFGVLPPHFTQEGLRQVKEIGWERFVDGYEQFPNGFKKCTEFFLASILYHLPTLQGWYPDNDHFIWGMPMFGIFGADTMRRLMLLRKEVVVPVHRCTECGMTASGTPSKTDILRELGEIRQEIRAHFTGSALPFTVVRSTEGGETVAGQAQELFLSNSSNATTSSGQCSATNRPMMQGIETDAGMGSGGVFGQLMAGFQGIVKKMAEFEGMVKNVVEAQNQKQTESIKELIRAEVMQILGRLNIPAIQDDRVAGRNDSREMMEEELDSPADGQGAEEEVNSNQSARSGQGVLRASSELEVGGDDFEWEGEMDGRAKHMVPSNFTFPLRVPTRSMFMWWNIGQDIIDDTGQVRRIRPFKYLGLARYRDDITDYNTRRNINKARVVMNEVERICRERGVLAQGEEIMPQNLMQCYRTGFREVVETVYGKDAWVDLGTRKRFCSYSYITYYKNLGIIWRSNRSEGAAPTAEQIVADPSADDDDVTGGPGEETQADDPAVTDSTAGSYAAMLKRNLPGN</sequence>
<organism evidence="2">
    <name type="scientific">Guillardia theta</name>
    <name type="common">Cryptophyte</name>
    <name type="synonym">Cryptomonas phi</name>
    <dbReference type="NCBI Taxonomy" id="55529"/>
    <lineage>
        <taxon>Eukaryota</taxon>
        <taxon>Cryptophyceae</taxon>
        <taxon>Pyrenomonadales</taxon>
        <taxon>Geminigeraceae</taxon>
        <taxon>Guillardia</taxon>
    </lineage>
</organism>
<feature type="compositionally biased region" description="Acidic residues" evidence="1">
    <location>
        <begin position="415"/>
        <end position="432"/>
    </location>
</feature>
<reference evidence="2" key="1">
    <citation type="submission" date="2021-01" db="EMBL/GenBank/DDBJ databases">
        <authorList>
            <person name="Corre E."/>
            <person name="Pelletier E."/>
            <person name="Niang G."/>
            <person name="Scheremetjew M."/>
            <person name="Finn R."/>
            <person name="Kale V."/>
            <person name="Holt S."/>
            <person name="Cochrane G."/>
            <person name="Meng A."/>
            <person name="Brown T."/>
            <person name="Cohen L."/>
        </authorList>
    </citation>
    <scope>NUCLEOTIDE SEQUENCE</scope>
    <source>
        <strain evidence="2">CCMP 2712</strain>
    </source>
</reference>